<protein>
    <submittedName>
        <fullName evidence="3">Uncharacterized protein</fullName>
    </submittedName>
</protein>
<comment type="caution">
    <text evidence="3">The sequence shown here is derived from an EMBL/GenBank/DDBJ whole genome shotgun (WGS) entry which is preliminary data.</text>
</comment>
<reference evidence="3 4" key="1">
    <citation type="journal article" date="2019" name="Sci. Rep.">
        <title>Comparative genomics of chytrid fungi reveal insights into the obligate biotrophic and pathogenic lifestyle of Synchytrium endobioticum.</title>
        <authorList>
            <person name="van de Vossenberg B.T.L.H."/>
            <person name="Warris S."/>
            <person name="Nguyen H.D.T."/>
            <person name="van Gent-Pelzer M.P.E."/>
            <person name="Joly D.L."/>
            <person name="van de Geest H.C."/>
            <person name="Bonants P.J.M."/>
            <person name="Smith D.S."/>
            <person name="Levesque C.A."/>
            <person name="van der Lee T.A.J."/>
        </authorList>
    </citation>
    <scope>NUCLEOTIDE SEQUENCE [LARGE SCALE GENOMIC DNA]</scope>
    <source>
        <strain evidence="3 4">MB42</strain>
    </source>
</reference>
<evidence type="ECO:0000313" key="4">
    <source>
        <dbReference type="Proteomes" id="UP000317494"/>
    </source>
</evidence>
<proteinExistence type="predicted"/>
<feature type="region of interest" description="Disordered" evidence="1">
    <location>
        <begin position="34"/>
        <end position="62"/>
    </location>
</feature>
<dbReference type="Proteomes" id="UP000317494">
    <property type="component" value="Unassembled WGS sequence"/>
</dbReference>
<organism evidence="3 4">
    <name type="scientific">Synchytrium endobioticum</name>
    <dbReference type="NCBI Taxonomy" id="286115"/>
    <lineage>
        <taxon>Eukaryota</taxon>
        <taxon>Fungi</taxon>
        <taxon>Fungi incertae sedis</taxon>
        <taxon>Chytridiomycota</taxon>
        <taxon>Chytridiomycota incertae sedis</taxon>
        <taxon>Chytridiomycetes</taxon>
        <taxon>Synchytriales</taxon>
        <taxon>Synchytriaceae</taxon>
        <taxon>Synchytrium</taxon>
    </lineage>
</organism>
<evidence type="ECO:0000313" key="3">
    <source>
        <dbReference type="EMBL" id="TPX35417.1"/>
    </source>
</evidence>
<keyword evidence="2" id="KW-0732">Signal</keyword>
<dbReference type="EMBL" id="QEAN01000470">
    <property type="protein sequence ID" value="TPX35417.1"/>
    <property type="molecule type" value="Genomic_DNA"/>
</dbReference>
<dbReference type="AlphaFoldDB" id="A0A507C2R5"/>
<gene>
    <name evidence="3" type="ORF">SeMB42_g07169</name>
</gene>
<feature type="signal peptide" evidence="2">
    <location>
        <begin position="1"/>
        <end position="20"/>
    </location>
</feature>
<accession>A0A507C2R5</accession>
<dbReference type="VEuPathDB" id="FungiDB:SeMB42_g07169"/>
<feature type="compositionally biased region" description="Basic and acidic residues" evidence="1">
    <location>
        <begin position="37"/>
        <end position="46"/>
    </location>
</feature>
<feature type="chain" id="PRO_5021304691" evidence="2">
    <location>
        <begin position="21"/>
        <end position="237"/>
    </location>
</feature>
<evidence type="ECO:0000256" key="2">
    <source>
        <dbReference type="SAM" id="SignalP"/>
    </source>
</evidence>
<name>A0A507C2R5_9FUNG</name>
<keyword evidence="4" id="KW-1185">Reference proteome</keyword>
<evidence type="ECO:0000256" key="1">
    <source>
        <dbReference type="SAM" id="MobiDB-lite"/>
    </source>
</evidence>
<sequence>MWRILIITLVALTLMKPTHGAGAMMIELAHGRRQARHRTEIQHEDTTTAGAIPLPEPSQDEVTKQPAVSELIPEAPGDDSDAPKGLAALVRQKSIRRLDGAVNSVHKIMAYEVPPLRARKSNALDENTESNSSRPKYNYEEQVDGFNQIWNDTWFGTPKNMTPAMHLWQGTFQFTTQVGARFLRMIAPVEMPQSWLNVTYTRENSTDLPWYESQNADAAETFLAFIAASIFRILVPV</sequence>